<evidence type="ECO:0000313" key="1">
    <source>
        <dbReference type="EMBL" id="KTD11516.1"/>
    </source>
</evidence>
<dbReference type="RefSeq" id="WP_165482865.1">
    <property type="nucleotide sequence ID" value="NZ_CAAAHW010000006.1"/>
</dbReference>
<organism evidence="2 4">
    <name type="scientific">Legionella gratiana</name>
    <dbReference type="NCBI Taxonomy" id="45066"/>
    <lineage>
        <taxon>Bacteria</taxon>
        <taxon>Pseudomonadati</taxon>
        <taxon>Pseudomonadota</taxon>
        <taxon>Gammaproteobacteria</taxon>
        <taxon>Legionellales</taxon>
        <taxon>Legionellaceae</taxon>
        <taxon>Legionella</taxon>
    </lineage>
</organism>
<evidence type="ECO:0000313" key="2">
    <source>
        <dbReference type="EMBL" id="STX41471.1"/>
    </source>
</evidence>
<protein>
    <submittedName>
        <fullName evidence="2">Uncharacterized protein</fullName>
    </submittedName>
</protein>
<reference evidence="1 3" key="1">
    <citation type="submission" date="2015-11" db="EMBL/GenBank/DDBJ databases">
        <title>Genomic analysis of 38 Legionella species identifies large and diverse effector repertoires.</title>
        <authorList>
            <person name="Burstein D."/>
            <person name="Amaro F."/>
            <person name="Zusman T."/>
            <person name="Lifshitz Z."/>
            <person name="Cohen O."/>
            <person name="Gilbert J.A."/>
            <person name="Pupko T."/>
            <person name="Shuman H.A."/>
            <person name="Segal G."/>
        </authorList>
    </citation>
    <scope>NUCLEOTIDE SEQUENCE [LARGE SCALE GENOMIC DNA]</scope>
    <source>
        <strain evidence="1 3">Lyon 8420412</strain>
    </source>
</reference>
<dbReference type="AlphaFoldDB" id="A0A378J3C6"/>
<sequence>MNRGGFSWKRLIGISALKAKISRKIGIPLTQSGRQRKLGALIIKFLRTIFLEKKKNRN</sequence>
<evidence type="ECO:0000313" key="3">
    <source>
        <dbReference type="Proteomes" id="UP000054691"/>
    </source>
</evidence>
<accession>A0A378J3C6</accession>
<dbReference type="STRING" id="45066.Lgra_0974"/>
<dbReference type="Proteomes" id="UP000254476">
    <property type="component" value="Unassembled WGS sequence"/>
</dbReference>
<proteinExistence type="predicted"/>
<keyword evidence="3" id="KW-1185">Reference proteome</keyword>
<gene>
    <name evidence="1" type="ORF">Lgra_0974</name>
    <name evidence="2" type="ORF">NCTC12388_00266</name>
</gene>
<dbReference type="EMBL" id="UGOB01000001">
    <property type="protein sequence ID" value="STX41471.1"/>
    <property type="molecule type" value="Genomic_DNA"/>
</dbReference>
<evidence type="ECO:0000313" key="4">
    <source>
        <dbReference type="Proteomes" id="UP000254476"/>
    </source>
</evidence>
<name>A0A378J3C6_9GAMM</name>
<reference evidence="2 4" key="2">
    <citation type="submission" date="2018-06" db="EMBL/GenBank/DDBJ databases">
        <authorList>
            <consortium name="Pathogen Informatics"/>
            <person name="Doyle S."/>
        </authorList>
    </citation>
    <scope>NUCLEOTIDE SEQUENCE [LARGE SCALE GENOMIC DNA]</scope>
    <source>
        <strain evidence="2 4">NCTC12388</strain>
    </source>
</reference>
<dbReference type="EMBL" id="LNYE01000020">
    <property type="protein sequence ID" value="KTD11516.1"/>
    <property type="molecule type" value="Genomic_DNA"/>
</dbReference>
<dbReference type="Proteomes" id="UP000054691">
    <property type="component" value="Unassembled WGS sequence"/>
</dbReference>